<dbReference type="PaxDb" id="522772-Dacet_1663"/>
<sequence length="334" mass="36809">MFKGVKGFSLVEMAIVLIIFGLVLASASSILTLFVNKGGAERTRKMIEANRNVLVSVAASDGYLLDFSDSNRDSDSKLKNKLTYPNDAYSKKFLLLTAPSLGIPEAKKGIINDYSPVCGTKGTEYKLRLCDDDDCVSGGTVVNDIAFVIISGSLNKNIQTALDEDTGEVKVYPQGAEVDNYAEDFSRVEKYDDIVDWMTLPELRTKAGCEPEKLDFLDTNMPDVEEGEEYDYTIYGKGGVPFVQFGADDVPEYEFKLLSDADGFLDTDIRITVEPGGLGLDAEGDKERGEYLWFHNSSSTLAKNSYRVKIVISDDSTSGGQNEVTRTLYIIKRN</sequence>
<gene>
    <name evidence="2" type="ordered locus">Dacet_1663</name>
</gene>
<evidence type="ECO:0000313" key="2">
    <source>
        <dbReference type="EMBL" id="ADD68428.1"/>
    </source>
</evidence>
<name>D4H8S9_DENA2</name>
<keyword evidence="3" id="KW-1185">Reference proteome</keyword>
<dbReference type="OrthoDB" id="12790at2"/>
<organism evidence="2 3">
    <name type="scientific">Denitrovibrio acetiphilus (strain DSM 12809 / NBRC 114555 / N2460)</name>
    <dbReference type="NCBI Taxonomy" id="522772"/>
    <lineage>
        <taxon>Bacteria</taxon>
        <taxon>Pseudomonadati</taxon>
        <taxon>Deferribacterota</taxon>
        <taxon>Deferribacteres</taxon>
        <taxon>Deferribacterales</taxon>
        <taxon>Geovibrionaceae</taxon>
        <taxon>Denitrovibrio</taxon>
    </lineage>
</organism>
<dbReference type="PROSITE" id="PS00409">
    <property type="entry name" value="PROKAR_NTER_METHYL"/>
    <property type="match status" value="1"/>
</dbReference>
<dbReference type="STRING" id="522772.Dacet_1663"/>
<dbReference type="AlphaFoldDB" id="D4H8S9"/>
<dbReference type="HOGENOM" id="CLU_830859_0_0_0"/>
<reference evidence="2 3" key="1">
    <citation type="journal article" date="2010" name="Stand. Genomic Sci.">
        <title>Complete genome sequence of Denitrovibrio acetiphilus type strain (N2460).</title>
        <authorList>
            <person name="Kiss H."/>
            <person name="Lang E."/>
            <person name="Lapidus A."/>
            <person name="Copeland A."/>
            <person name="Nolan M."/>
            <person name="Glavina Del Rio T."/>
            <person name="Chen F."/>
            <person name="Lucas S."/>
            <person name="Tice H."/>
            <person name="Cheng J.F."/>
            <person name="Han C."/>
            <person name="Goodwin L."/>
            <person name="Pitluck S."/>
            <person name="Liolios K."/>
            <person name="Pati A."/>
            <person name="Ivanova N."/>
            <person name="Mavromatis K."/>
            <person name="Chen A."/>
            <person name="Palaniappan K."/>
            <person name="Land M."/>
            <person name="Hauser L."/>
            <person name="Chang Y.J."/>
            <person name="Jeffries C.D."/>
            <person name="Detter J.C."/>
            <person name="Brettin T."/>
            <person name="Spring S."/>
            <person name="Rohde M."/>
            <person name="Goker M."/>
            <person name="Woyke T."/>
            <person name="Bristow J."/>
            <person name="Eisen J.A."/>
            <person name="Markowitz V."/>
            <person name="Hugenholtz P."/>
            <person name="Kyrpides N.C."/>
            <person name="Klenk H.P."/>
        </authorList>
    </citation>
    <scope>NUCLEOTIDE SEQUENCE [LARGE SCALE GENOMIC DNA]</scope>
    <source>
        <strain evidence="3">DSM 12809 / NBRC 114555 / N2460</strain>
    </source>
</reference>
<keyword evidence="1" id="KW-0812">Transmembrane</keyword>
<dbReference type="EMBL" id="CP001968">
    <property type="protein sequence ID" value="ADD68428.1"/>
    <property type="molecule type" value="Genomic_DNA"/>
</dbReference>
<dbReference type="InterPro" id="IPR012902">
    <property type="entry name" value="N_methyl_site"/>
</dbReference>
<dbReference type="eggNOG" id="COG2165">
    <property type="taxonomic scope" value="Bacteria"/>
</dbReference>
<dbReference type="InParanoid" id="D4H8S9"/>
<evidence type="ECO:0000313" key="3">
    <source>
        <dbReference type="Proteomes" id="UP000002012"/>
    </source>
</evidence>
<dbReference type="Pfam" id="PF07963">
    <property type="entry name" value="N_methyl"/>
    <property type="match status" value="1"/>
</dbReference>
<protein>
    <submittedName>
        <fullName evidence="2">Uncharacterized protein</fullName>
    </submittedName>
</protein>
<evidence type="ECO:0000256" key="1">
    <source>
        <dbReference type="SAM" id="Phobius"/>
    </source>
</evidence>
<dbReference type="KEGG" id="dap:Dacet_1663"/>
<feature type="transmembrane region" description="Helical" evidence="1">
    <location>
        <begin position="13"/>
        <end position="35"/>
    </location>
</feature>
<accession>D4H8S9</accession>
<proteinExistence type="predicted"/>
<dbReference type="RefSeq" id="WP_013010939.1">
    <property type="nucleotide sequence ID" value="NC_013943.1"/>
</dbReference>
<dbReference type="NCBIfam" id="TIGR02532">
    <property type="entry name" value="IV_pilin_GFxxxE"/>
    <property type="match status" value="1"/>
</dbReference>
<dbReference type="Proteomes" id="UP000002012">
    <property type="component" value="Chromosome"/>
</dbReference>
<keyword evidence="1" id="KW-1133">Transmembrane helix</keyword>
<keyword evidence="1" id="KW-0472">Membrane</keyword>